<keyword evidence="1" id="KW-0511">Multifunctional enzyme</keyword>
<dbReference type="InterPro" id="IPR036397">
    <property type="entry name" value="RNaseH_sf"/>
</dbReference>
<dbReference type="EMBL" id="CBTN010000207">
    <property type="protein sequence ID" value="CDH61597.1"/>
    <property type="molecule type" value="Genomic_DNA"/>
</dbReference>
<evidence type="ECO:0000259" key="3">
    <source>
        <dbReference type="PROSITE" id="PS50013"/>
    </source>
</evidence>
<proteinExistence type="predicted"/>
<feature type="compositionally biased region" description="Basic residues" evidence="2">
    <location>
        <begin position="689"/>
        <end position="702"/>
    </location>
</feature>
<name>A0A068SI43_9FUNG</name>
<dbReference type="AlphaFoldDB" id="A0A068SI43"/>
<evidence type="ECO:0008006" key="7">
    <source>
        <dbReference type="Google" id="ProtNLM"/>
    </source>
</evidence>
<sequence>MAPLDKLRNAHRLGRLWTPRAEQAFNNLKQILLEAPVLCHPDLNHPFQVATDASNTGIGAVLYQVINGKTHHIGFMARSLSRSERNYSTTKRELLAIVFALNKFHKYLWGNHFTLYTDHKALIYMHTQKIANPMMIGWLETILEYQFNIVHLPGLNNTLPDQLSRLFPTNKELGGGNATHTHGTQSASVFNNSIDVNNNSTDKIYSSLDDGTDDMFTPPESESERKALLLEAHLFGHFGAKAMVDYLHNNGLQWNNMHKEAQAIIHSCPQCQRHNIAKVGYQPLRPIHAYLPGDHWAIDLASFPTSRRGNNYLLVMVDVCTRFCVLHALPDKSSDTVVQAVISTFCDYGFPRYLQSDNGTEFVNVLMRKLKESAGFDHRLATPYHPRANGLAERFVQTTTNVIRKNVDGATRDWDLYVKPIQLALNNKVASCHGSTPFALMFNRAMNGFRDYSNDDIPRPLQEDELMDRIDMMSKTVFPAISERATALAQLKKGKHDAKYRIIKFPPGSKVMVKDMLRSRKLDPRYEGPYTVVRETQGGSYVLRDEQGLLASRNFAPSQLKLVSQDELLDASEAYERDGEYYTIQAIVDHKELAPGKYQYRVRWEGYTEADDTWEPPQSFNSPAPISEYWNKITASPSPTLPRDMKHSSSHMKNTSSGLRDTASINDNTEHIKTTPKRSASELATTNTRHSKRSRRHVNYRV</sequence>
<reference evidence="5" key="1">
    <citation type="submission" date="2013-08" db="EMBL/GenBank/DDBJ databases">
        <title>Gene expansion shapes genome architecture in the human pathogen Lichtheimia corymbifera: an evolutionary genomics analysis in the ancient terrestrial Mucorales (Mucoromycotina).</title>
        <authorList>
            <person name="Schwartze V.U."/>
            <person name="Winter S."/>
            <person name="Shelest E."/>
            <person name="Marcet-Houben M."/>
            <person name="Horn F."/>
            <person name="Wehner S."/>
            <person name="Hoffmann K."/>
            <person name="Riege K."/>
            <person name="Sammeth M."/>
            <person name="Nowrousian M."/>
            <person name="Valiante V."/>
            <person name="Linde J."/>
            <person name="Jacobsen I.D."/>
            <person name="Marz M."/>
            <person name="Brakhage A.A."/>
            <person name="Gabaldon T."/>
            <person name="Bocker S."/>
            <person name="Voigt K."/>
        </authorList>
    </citation>
    <scope>NUCLEOTIDE SEQUENCE [LARGE SCALE GENOMIC DNA]</scope>
    <source>
        <strain evidence="5">FSU 9682</strain>
    </source>
</reference>
<dbReference type="Gene3D" id="3.10.20.370">
    <property type="match status" value="1"/>
</dbReference>
<keyword evidence="6" id="KW-1185">Reference proteome</keyword>
<feature type="region of interest" description="Disordered" evidence="2">
    <location>
        <begin position="634"/>
        <end position="702"/>
    </location>
</feature>
<dbReference type="CDD" id="cd09274">
    <property type="entry name" value="RNase_HI_RT_Ty3"/>
    <property type="match status" value="1"/>
</dbReference>
<evidence type="ECO:0000256" key="1">
    <source>
        <dbReference type="ARBA" id="ARBA00023268"/>
    </source>
</evidence>
<dbReference type="InterPro" id="IPR012337">
    <property type="entry name" value="RNaseH-like_sf"/>
</dbReference>
<feature type="domain" description="Integrase catalytic" evidence="4">
    <location>
        <begin position="288"/>
        <end position="445"/>
    </location>
</feature>
<dbReference type="InterPro" id="IPR043502">
    <property type="entry name" value="DNA/RNA_pol_sf"/>
</dbReference>
<dbReference type="SUPFAM" id="SSF54160">
    <property type="entry name" value="Chromo domain-like"/>
    <property type="match status" value="1"/>
</dbReference>
<feature type="domain" description="Chromo" evidence="3">
    <location>
        <begin position="582"/>
        <end position="641"/>
    </location>
</feature>
<dbReference type="SUPFAM" id="SSF53098">
    <property type="entry name" value="Ribonuclease H-like"/>
    <property type="match status" value="1"/>
</dbReference>
<dbReference type="SUPFAM" id="SSF56672">
    <property type="entry name" value="DNA/RNA polymerases"/>
    <property type="match status" value="1"/>
</dbReference>
<feature type="compositionally biased region" description="Polar residues" evidence="2">
    <location>
        <begin position="651"/>
        <end position="667"/>
    </location>
</feature>
<dbReference type="InterPro" id="IPR041588">
    <property type="entry name" value="Integrase_H2C2"/>
</dbReference>
<protein>
    <recommendedName>
        <fullName evidence="7">Integrase catalytic domain-containing protein</fullName>
    </recommendedName>
</protein>
<dbReference type="PANTHER" id="PTHR37984">
    <property type="entry name" value="PROTEIN CBG26694"/>
    <property type="match status" value="1"/>
</dbReference>
<dbReference type="Pfam" id="PF00385">
    <property type="entry name" value="Chromo"/>
    <property type="match status" value="1"/>
</dbReference>
<dbReference type="PANTHER" id="PTHR37984:SF5">
    <property type="entry name" value="PROTEIN NYNRIN-LIKE"/>
    <property type="match status" value="1"/>
</dbReference>
<comment type="caution">
    <text evidence="5">The sequence shown here is derived from an EMBL/GenBank/DDBJ whole genome shotgun (WGS) entry which is preliminary data.</text>
</comment>
<dbReference type="GO" id="GO:0003676">
    <property type="term" value="F:nucleic acid binding"/>
    <property type="evidence" value="ECO:0007669"/>
    <property type="project" value="InterPro"/>
</dbReference>
<dbReference type="STRING" id="1263082.A0A068SI43"/>
<evidence type="ECO:0000313" key="6">
    <source>
        <dbReference type="Proteomes" id="UP000027586"/>
    </source>
</evidence>
<evidence type="ECO:0000256" key="2">
    <source>
        <dbReference type="SAM" id="MobiDB-lite"/>
    </source>
</evidence>
<dbReference type="InterPro" id="IPR000953">
    <property type="entry name" value="Chromo/chromo_shadow_dom"/>
</dbReference>
<dbReference type="Gene3D" id="3.30.420.10">
    <property type="entry name" value="Ribonuclease H-like superfamily/Ribonuclease H"/>
    <property type="match status" value="1"/>
</dbReference>
<gene>
    <name evidence="5" type="ORF">LCOR_12372.1</name>
</gene>
<dbReference type="SMART" id="SM00298">
    <property type="entry name" value="CHROMO"/>
    <property type="match status" value="1"/>
</dbReference>
<organism evidence="5 6">
    <name type="scientific">Lichtheimia corymbifera JMRC:FSU:9682</name>
    <dbReference type="NCBI Taxonomy" id="1263082"/>
    <lineage>
        <taxon>Eukaryota</taxon>
        <taxon>Fungi</taxon>
        <taxon>Fungi incertae sedis</taxon>
        <taxon>Mucoromycota</taxon>
        <taxon>Mucoromycotina</taxon>
        <taxon>Mucoromycetes</taxon>
        <taxon>Mucorales</taxon>
        <taxon>Lichtheimiaceae</taxon>
        <taxon>Lichtheimia</taxon>
    </lineage>
</organism>
<dbReference type="InterPro" id="IPR041577">
    <property type="entry name" value="RT_RNaseH_2"/>
</dbReference>
<dbReference type="GO" id="GO:0005634">
    <property type="term" value="C:nucleus"/>
    <property type="evidence" value="ECO:0007669"/>
    <property type="project" value="UniProtKB-ARBA"/>
</dbReference>
<dbReference type="FunFam" id="3.10.20.370:FF:000001">
    <property type="entry name" value="Retrovirus-related Pol polyprotein from transposon 17.6-like protein"/>
    <property type="match status" value="1"/>
</dbReference>
<dbReference type="Pfam" id="PF00665">
    <property type="entry name" value="rve"/>
    <property type="match status" value="1"/>
</dbReference>
<dbReference type="Pfam" id="PF17921">
    <property type="entry name" value="Integrase_H2C2"/>
    <property type="match status" value="1"/>
</dbReference>
<dbReference type="InterPro" id="IPR016197">
    <property type="entry name" value="Chromo-like_dom_sf"/>
</dbReference>
<dbReference type="Proteomes" id="UP000027586">
    <property type="component" value="Unassembled WGS sequence"/>
</dbReference>
<dbReference type="CDD" id="cd00024">
    <property type="entry name" value="CD_CSD"/>
    <property type="match status" value="1"/>
</dbReference>
<dbReference type="Pfam" id="PF17919">
    <property type="entry name" value="RT_RNaseH_2"/>
    <property type="match status" value="1"/>
</dbReference>
<dbReference type="VEuPathDB" id="FungiDB:LCOR_12372.1"/>
<dbReference type="InterPro" id="IPR023780">
    <property type="entry name" value="Chromo_domain"/>
</dbReference>
<dbReference type="GO" id="GO:0003824">
    <property type="term" value="F:catalytic activity"/>
    <property type="evidence" value="ECO:0007669"/>
    <property type="project" value="UniProtKB-KW"/>
</dbReference>
<evidence type="ECO:0000259" key="4">
    <source>
        <dbReference type="PROSITE" id="PS50994"/>
    </source>
</evidence>
<dbReference type="Gene3D" id="2.40.50.40">
    <property type="match status" value="1"/>
</dbReference>
<dbReference type="Gene3D" id="1.10.340.70">
    <property type="match status" value="1"/>
</dbReference>
<dbReference type="OrthoDB" id="10267344at2759"/>
<dbReference type="PROSITE" id="PS50013">
    <property type="entry name" value="CHROMO_2"/>
    <property type="match status" value="1"/>
</dbReference>
<dbReference type="InterPro" id="IPR001584">
    <property type="entry name" value="Integrase_cat-core"/>
</dbReference>
<dbReference type="GO" id="GO:0015074">
    <property type="term" value="P:DNA integration"/>
    <property type="evidence" value="ECO:0007669"/>
    <property type="project" value="InterPro"/>
</dbReference>
<dbReference type="PROSITE" id="PS50994">
    <property type="entry name" value="INTEGRASE"/>
    <property type="match status" value="1"/>
</dbReference>
<accession>A0A068SI43</accession>
<evidence type="ECO:0000313" key="5">
    <source>
        <dbReference type="EMBL" id="CDH61597.1"/>
    </source>
</evidence>
<dbReference type="InterPro" id="IPR050951">
    <property type="entry name" value="Retrovirus_Pol_polyprotein"/>
</dbReference>